<evidence type="ECO:0000256" key="1">
    <source>
        <dbReference type="ARBA" id="ARBA00004429"/>
    </source>
</evidence>
<keyword evidence="5 9" id="KW-0812">Transmembrane</keyword>
<dbReference type="EMBL" id="JAPEUL010000004">
    <property type="protein sequence ID" value="MCW4627759.1"/>
    <property type="molecule type" value="Genomic_DNA"/>
</dbReference>
<comment type="similarity">
    <text evidence="8 9">Belongs to the TRAP transporter small permease family.</text>
</comment>
<evidence type="ECO:0000256" key="2">
    <source>
        <dbReference type="ARBA" id="ARBA00022448"/>
    </source>
</evidence>
<evidence type="ECO:0000313" key="12">
    <source>
        <dbReference type="Proteomes" id="UP001431181"/>
    </source>
</evidence>
<evidence type="ECO:0000256" key="9">
    <source>
        <dbReference type="RuleBase" id="RU369079"/>
    </source>
</evidence>
<evidence type="ECO:0000259" key="10">
    <source>
        <dbReference type="Pfam" id="PF04290"/>
    </source>
</evidence>
<organism evidence="11 12">
    <name type="scientific">Marinomonas rhodophyticola</name>
    <dbReference type="NCBI Taxonomy" id="2992803"/>
    <lineage>
        <taxon>Bacteria</taxon>
        <taxon>Pseudomonadati</taxon>
        <taxon>Pseudomonadota</taxon>
        <taxon>Gammaproteobacteria</taxon>
        <taxon>Oceanospirillales</taxon>
        <taxon>Oceanospirillaceae</taxon>
        <taxon>Marinomonas</taxon>
    </lineage>
</organism>
<proteinExistence type="inferred from homology"/>
<dbReference type="Proteomes" id="UP001431181">
    <property type="component" value="Unassembled WGS sequence"/>
</dbReference>
<evidence type="ECO:0000256" key="6">
    <source>
        <dbReference type="ARBA" id="ARBA00022989"/>
    </source>
</evidence>
<comment type="subcellular location">
    <subcellularLocation>
        <location evidence="1 9">Cell inner membrane</location>
        <topology evidence="1 9">Multi-pass membrane protein</topology>
    </subcellularLocation>
</comment>
<keyword evidence="3" id="KW-1003">Cell membrane</keyword>
<feature type="transmembrane region" description="Helical" evidence="9">
    <location>
        <begin position="51"/>
        <end position="69"/>
    </location>
</feature>
<keyword evidence="2 9" id="KW-0813">Transport</keyword>
<keyword evidence="7 9" id="KW-0472">Membrane</keyword>
<name>A0ABT3KB50_9GAMM</name>
<keyword evidence="6 9" id="KW-1133">Transmembrane helix</keyword>
<dbReference type="PANTHER" id="PTHR35011:SF2">
    <property type="entry name" value="2,3-DIKETO-L-GULONATE TRAP TRANSPORTER SMALL PERMEASE PROTEIN YIAM"/>
    <property type="match status" value="1"/>
</dbReference>
<comment type="subunit">
    <text evidence="9">The complex comprises the extracytoplasmic solute receptor protein and the two transmembrane proteins.</text>
</comment>
<evidence type="ECO:0000256" key="3">
    <source>
        <dbReference type="ARBA" id="ARBA00022475"/>
    </source>
</evidence>
<feature type="domain" description="Tripartite ATP-independent periplasmic transporters DctQ component" evidence="10">
    <location>
        <begin position="28"/>
        <end position="157"/>
    </location>
</feature>
<accession>A0ABT3KB50</accession>
<evidence type="ECO:0000256" key="4">
    <source>
        <dbReference type="ARBA" id="ARBA00022519"/>
    </source>
</evidence>
<dbReference type="RefSeq" id="WP_265216861.1">
    <property type="nucleotide sequence ID" value="NZ_JAPEUL010000004.1"/>
</dbReference>
<dbReference type="InterPro" id="IPR055348">
    <property type="entry name" value="DctQ"/>
</dbReference>
<keyword evidence="12" id="KW-1185">Reference proteome</keyword>
<gene>
    <name evidence="11" type="ORF">ONZ52_01455</name>
</gene>
<keyword evidence="4 9" id="KW-0997">Cell inner membrane</keyword>
<evidence type="ECO:0000313" key="11">
    <source>
        <dbReference type="EMBL" id="MCW4627759.1"/>
    </source>
</evidence>
<dbReference type="PANTHER" id="PTHR35011">
    <property type="entry name" value="2,3-DIKETO-L-GULONATE TRAP TRANSPORTER SMALL PERMEASE PROTEIN YIAM"/>
    <property type="match status" value="1"/>
</dbReference>
<comment type="caution">
    <text evidence="11">The sequence shown here is derived from an EMBL/GenBank/DDBJ whole genome shotgun (WGS) entry which is preliminary data.</text>
</comment>
<sequence length="166" mass="19101">MLALLSWFDDRLAQVEKILLITLTFGLVTLLIAQVFLRYVLNSPLFWAEEVAVQVFVAISFFGVSYLIYQRKLVVIDFITLILPSSFRLAIECAFQIISLLTLMVMLVLTFQWVTEPMVQNELSPTTQLPRWYNYSILLIALGFMSFHQLRHCFKSLSGLFHGGKS</sequence>
<feature type="transmembrane region" description="Helical" evidence="9">
    <location>
        <begin position="18"/>
        <end position="39"/>
    </location>
</feature>
<dbReference type="InterPro" id="IPR007387">
    <property type="entry name" value="TRAP_DctQ"/>
</dbReference>
<feature type="transmembrane region" description="Helical" evidence="9">
    <location>
        <begin position="89"/>
        <end position="112"/>
    </location>
</feature>
<feature type="transmembrane region" description="Helical" evidence="9">
    <location>
        <begin position="132"/>
        <end position="150"/>
    </location>
</feature>
<evidence type="ECO:0000256" key="7">
    <source>
        <dbReference type="ARBA" id="ARBA00023136"/>
    </source>
</evidence>
<reference evidence="11" key="1">
    <citation type="submission" date="2022-11" db="EMBL/GenBank/DDBJ databases">
        <title>Marinomonas sp. nov., isolated from marine algae.</title>
        <authorList>
            <person name="Choi D.G."/>
            <person name="Kim J.M."/>
            <person name="Lee J.K."/>
            <person name="Baek J.H."/>
            <person name="Jeon C.O."/>
        </authorList>
    </citation>
    <scope>NUCLEOTIDE SEQUENCE</scope>
    <source>
        <strain evidence="11">KJ51-3</strain>
    </source>
</reference>
<evidence type="ECO:0000256" key="5">
    <source>
        <dbReference type="ARBA" id="ARBA00022692"/>
    </source>
</evidence>
<evidence type="ECO:0000256" key="8">
    <source>
        <dbReference type="ARBA" id="ARBA00038436"/>
    </source>
</evidence>
<comment type="function">
    <text evidence="9">Part of the tripartite ATP-independent periplasmic (TRAP) transport system.</text>
</comment>
<protein>
    <recommendedName>
        <fullName evidence="9">TRAP transporter small permease protein</fullName>
    </recommendedName>
</protein>
<dbReference type="Pfam" id="PF04290">
    <property type="entry name" value="DctQ"/>
    <property type="match status" value="1"/>
</dbReference>